<keyword evidence="3" id="KW-1185">Reference proteome</keyword>
<feature type="signal peptide" evidence="1">
    <location>
        <begin position="1"/>
        <end position="20"/>
    </location>
</feature>
<reference evidence="2 3" key="1">
    <citation type="submission" date="2018-07" db="EMBL/GenBank/DDBJ databases">
        <title>Genomic Encyclopedia of Type Strains, Phase IV (KMG-IV): sequencing the most valuable type-strain genomes for metagenomic binning, comparative biology and taxonomic classification.</title>
        <authorList>
            <person name="Goeker M."/>
        </authorList>
    </citation>
    <scope>NUCLEOTIDE SEQUENCE [LARGE SCALE GENOMIC DNA]</scope>
    <source>
        <strain evidence="2 3">DSM 21634</strain>
    </source>
</reference>
<gene>
    <name evidence="2" type="ORF">DES41_11128</name>
</gene>
<evidence type="ECO:0000313" key="2">
    <source>
        <dbReference type="EMBL" id="RCW66070.1"/>
    </source>
</evidence>
<keyword evidence="1" id="KW-0732">Signal</keyword>
<dbReference type="InterPro" id="IPR042230">
    <property type="entry name" value="CusF_sf"/>
</dbReference>
<dbReference type="InterPro" id="IPR021647">
    <property type="entry name" value="CusF_Ec"/>
</dbReference>
<dbReference type="EMBL" id="QPJK01000011">
    <property type="protein sequence ID" value="RCW66070.1"/>
    <property type="molecule type" value="Genomic_DNA"/>
</dbReference>
<dbReference type="Pfam" id="PF11604">
    <property type="entry name" value="CusF_Ec"/>
    <property type="match status" value="1"/>
</dbReference>
<evidence type="ECO:0000313" key="3">
    <source>
        <dbReference type="Proteomes" id="UP000252884"/>
    </source>
</evidence>
<dbReference type="AlphaFoldDB" id="A0A368XDP6"/>
<feature type="chain" id="PRO_5016826256" evidence="1">
    <location>
        <begin position="21"/>
        <end position="112"/>
    </location>
</feature>
<comment type="caution">
    <text evidence="2">The sequence shown here is derived from an EMBL/GenBank/DDBJ whole genome shotgun (WGS) entry which is preliminary data.</text>
</comment>
<sequence>MMNLCHILTAAVLAATAVHASAQGMSMPTKPAAASTATMPLVDGEIRKLDPAAGLVVLKHGDIPNLAMPGMTMGFEVEDKKMLNGLKVGDKVRFQAEMIKGKAIVTDLKPVK</sequence>
<evidence type="ECO:0000256" key="1">
    <source>
        <dbReference type="SAM" id="SignalP"/>
    </source>
</evidence>
<organism evidence="2 3">
    <name type="scientific">Pseudorhodoferax soli</name>
    <dbReference type="NCBI Taxonomy" id="545864"/>
    <lineage>
        <taxon>Bacteria</taxon>
        <taxon>Pseudomonadati</taxon>
        <taxon>Pseudomonadota</taxon>
        <taxon>Betaproteobacteria</taxon>
        <taxon>Burkholderiales</taxon>
        <taxon>Comamonadaceae</taxon>
    </lineage>
</organism>
<protein>
    <submittedName>
        <fullName evidence="2">Cu/Ag efflux protein CusF</fullName>
    </submittedName>
</protein>
<proteinExistence type="predicted"/>
<dbReference type="Proteomes" id="UP000252884">
    <property type="component" value="Unassembled WGS sequence"/>
</dbReference>
<accession>A0A368XDP6</accession>
<name>A0A368XDP6_9BURK</name>
<dbReference type="Gene3D" id="2.40.50.320">
    <property type="entry name" value="Copper binding periplasmic protein CusF"/>
    <property type="match status" value="1"/>
</dbReference>